<gene>
    <name evidence="8" type="primary">atpH</name>
    <name evidence="9" type="ORF">SAMN04488050_11032</name>
</gene>
<dbReference type="AlphaFoldDB" id="A0A1I6V7R9"/>
<keyword evidence="3 8" id="KW-0375">Hydrogen ion transport</keyword>
<organism evidence="9 10">
    <name type="scientific">Alloyangia pacifica</name>
    <dbReference type="NCBI Taxonomy" id="311180"/>
    <lineage>
        <taxon>Bacteria</taxon>
        <taxon>Pseudomonadati</taxon>
        <taxon>Pseudomonadota</taxon>
        <taxon>Alphaproteobacteria</taxon>
        <taxon>Rhodobacterales</taxon>
        <taxon>Roseobacteraceae</taxon>
        <taxon>Alloyangia</taxon>
    </lineage>
</organism>
<dbReference type="PANTHER" id="PTHR11910">
    <property type="entry name" value="ATP SYNTHASE DELTA CHAIN"/>
    <property type="match status" value="1"/>
</dbReference>
<keyword evidence="10" id="KW-1185">Reference proteome</keyword>
<keyword evidence="2 8" id="KW-0813">Transport</keyword>
<name>A0A1I6V7R9_9RHOB</name>
<accession>A0A1I6V7R9</accession>
<evidence type="ECO:0000256" key="7">
    <source>
        <dbReference type="ARBA" id="ARBA00023310"/>
    </source>
</evidence>
<dbReference type="SUPFAM" id="SSF47928">
    <property type="entry name" value="N-terminal domain of the delta subunit of the F1F0-ATP synthase"/>
    <property type="match status" value="1"/>
</dbReference>
<reference evidence="10" key="1">
    <citation type="submission" date="2016-10" db="EMBL/GenBank/DDBJ databases">
        <authorList>
            <person name="Varghese N."/>
            <person name="Submissions S."/>
        </authorList>
    </citation>
    <scope>NUCLEOTIDE SEQUENCE [LARGE SCALE GENOMIC DNA]</scope>
    <source>
        <strain evidence="10">DSM 26894</strain>
    </source>
</reference>
<evidence type="ECO:0000256" key="8">
    <source>
        <dbReference type="HAMAP-Rule" id="MF_01416"/>
    </source>
</evidence>
<dbReference type="HAMAP" id="MF_01416">
    <property type="entry name" value="ATP_synth_delta_bact"/>
    <property type="match status" value="1"/>
</dbReference>
<evidence type="ECO:0000256" key="6">
    <source>
        <dbReference type="ARBA" id="ARBA00023196"/>
    </source>
</evidence>
<evidence type="ECO:0000313" key="10">
    <source>
        <dbReference type="Proteomes" id="UP000199392"/>
    </source>
</evidence>
<dbReference type="Proteomes" id="UP000199392">
    <property type="component" value="Unassembled WGS sequence"/>
</dbReference>
<sequence length="186" mass="19414">MSEPASISSGIAARYATAVFGIAKEEKALDKLESGIDDLSAALGESAELKDLISSPVYTREAQGKAIMAIAAKMGLAPVLTNTLGLMASKRRLFALPQLIAHLREMIAAEKGEVTAEVTSAIELTPAQATELAATLKSQIGSDVKIKSTVDESLIGGLVVKVGSKMVDTSIRSKLNSLQNAMKEVG</sequence>
<evidence type="ECO:0000256" key="3">
    <source>
        <dbReference type="ARBA" id="ARBA00022781"/>
    </source>
</evidence>
<comment type="similarity">
    <text evidence="8">Belongs to the ATPase delta chain family.</text>
</comment>
<proteinExistence type="inferred from homology"/>
<dbReference type="InterPro" id="IPR026015">
    <property type="entry name" value="ATP_synth_OSCP/delta_N_sf"/>
</dbReference>
<evidence type="ECO:0000313" key="9">
    <source>
        <dbReference type="EMBL" id="SFT09635.1"/>
    </source>
</evidence>
<keyword evidence="4 8" id="KW-0406">Ion transport</keyword>
<dbReference type="NCBIfam" id="NF004406">
    <property type="entry name" value="PRK05758.3-2"/>
    <property type="match status" value="1"/>
</dbReference>
<dbReference type="EMBL" id="FOZW01000010">
    <property type="protein sequence ID" value="SFT09635.1"/>
    <property type="molecule type" value="Genomic_DNA"/>
</dbReference>
<evidence type="ECO:0000256" key="4">
    <source>
        <dbReference type="ARBA" id="ARBA00023065"/>
    </source>
</evidence>
<dbReference type="NCBIfam" id="NF004402">
    <property type="entry name" value="PRK05758.2-2"/>
    <property type="match status" value="1"/>
</dbReference>
<evidence type="ECO:0000256" key="2">
    <source>
        <dbReference type="ARBA" id="ARBA00022448"/>
    </source>
</evidence>
<evidence type="ECO:0000256" key="1">
    <source>
        <dbReference type="ARBA" id="ARBA00004370"/>
    </source>
</evidence>
<dbReference type="GO" id="GO:0046933">
    <property type="term" value="F:proton-transporting ATP synthase activity, rotational mechanism"/>
    <property type="evidence" value="ECO:0007669"/>
    <property type="project" value="UniProtKB-UniRule"/>
</dbReference>
<comment type="function">
    <text evidence="8">F(1)F(0) ATP synthase produces ATP from ADP in the presence of a proton or sodium gradient. F-type ATPases consist of two structural domains, F(1) containing the extramembraneous catalytic core and F(0) containing the membrane proton channel, linked together by a central stalk and a peripheral stalk. During catalysis, ATP synthesis in the catalytic domain of F(1) is coupled via a rotary mechanism of the central stalk subunits to proton translocation.</text>
</comment>
<keyword evidence="5 8" id="KW-0472">Membrane</keyword>
<keyword evidence="6 8" id="KW-0139">CF(1)</keyword>
<dbReference type="STRING" id="311180.SAMN04488050_11032"/>
<dbReference type="InterPro" id="IPR020781">
    <property type="entry name" value="ATPase_OSCP/d_CS"/>
</dbReference>
<dbReference type="NCBIfam" id="TIGR01145">
    <property type="entry name" value="ATP_synt_delta"/>
    <property type="match status" value="1"/>
</dbReference>
<dbReference type="Gene3D" id="1.10.520.20">
    <property type="entry name" value="N-terminal domain of the delta subunit of the F1F0-ATP synthase"/>
    <property type="match status" value="1"/>
</dbReference>
<dbReference type="PRINTS" id="PR00125">
    <property type="entry name" value="ATPASEDELTA"/>
</dbReference>
<dbReference type="GO" id="GO:0045259">
    <property type="term" value="C:proton-transporting ATP synthase complex"/>
    <property type="evidence" value="ECO:0007669"/>
    <property type="project" value="UniProtKB-KW"/>
</dbReference>
<keyword evidence="7 8" id="KW-0066">ATP synthesis</keyword>
<dbReference type="GO" id="GO:0005886">
    <property type="term" value="C:plasma membrane"/>
    <property type="evidence" value="ECO:0007669"/>
    <property type="project" value="UniProtKB-SubCell"/>
</dbReference>
<comment type="subcellular location">
    <subcellularLocation>
        <location evidence="8">Cell membrane</location>
        <topology evidence="8">Peripheral membrane protein</topology>
    </subcellularLocation>
    <subcellularLocation>
        <location evidence="1">Membrane</location>
    </subcellularLocation>
</comment>
<evidence type="ECO:0000256" key="5">
    <source>
        <dbReference type="ARBA" id="ARBA00023136"/>
    </source>
</evidence>
<comment type="function">
    <text evidence="8">This protein is part of the stalk that links CF(0) to CF(1). It either transmits conformational changes from CF(0) to CF(1) or is implicated in proton conduction.</text>
</comment>
<protein>
    <recommendedName>
        <fullName evidence="8">ATP synthase subunit delta</fullName>
    </recommendedName>
    <alternativeName>
        <fullName evidence="8">ATP synthase F(1) sector subunit delta</fullName>
    </alternativeName>
    <alternativeName>
        <fullName evidence="8">F-type ATPase subunit delta</fullName>
        <shortName evidence="8">F-ATPase subunit delta</shortName>
    </alternativeName>
</protein>
<keyword evidence="8" id="KW-1003">Cell membrane</keyword>
<dbReference type="Pfam" id="PF00213">
    <property type="entry name" value="OSCP"/>
    <property type="match status" value="1"/>
</dbReference>
<dbReference type="PROSITE" id="PS00389">
    <property type="entry name" value="ATPASE_DELTA"/>
    <property type="match status" value="1"/>
</dbReference>
<dbReference type="InterPro" id="IPR000711">
    <property type="entry name" value="ATPase_OSCP/dsu"/>
</dbReference>